<dbReference type="PROSITE" id="PS50297">
    <property type="entry name" value="ANK_REP_REGION"/>
    <property type="match status" value="1"/>
</dbReference>
<keyword evidence="1" id="KW-0677">Repeat</keyword>
<evidence type="ECO:0000256" key="1">
    <source>
        <dbReference type="ARBA" id="ARBA00022737"/>
    </source>
</evidence>
<accession>A0A3P8AIQ8</accession>
<feature type="repeat" description="ANK" evidence="3">
    <location>
        <begin position="29"/>
        <end position="61"/>
    </location>
</feature>
<evidence type="ECO:0000256" key="2">
    <source>
        <dbReference type="ARBA" id="ARBA00023043"/>
    </source>
</evidence>
<dbReference type="Gene3D" id="1.25.40.20">
    <property type="entry name" value="Ankyrin repeat-containing domain"/>
    <property type="match status" value="2"/>
</dbReference>
<evidence type="ECO:0000313" key="5">
    <source>
        <dbReference type="Proteomes" id="UP000277204"/>
    </source>
</evidence>
<dbReference type="EMBL" id="UZAI01009088">
    <property type="protein sequence ID" value="VDP03830.1"/>
    <property type="molecule type" value="Genomic_DNA"/>
</dbReference>
<proteinExistence type="predicted"/>
<reference evidence="4 5" key="1">
    <citation type="submission" date="2018-11" db="EMBL/GenBank/DDBJ databases">
        <authorList>
            <consortium name="Pathogen Informatics"/>
        </authorList>
    </citation>
    <scope>NUCLEOTIDE SEQUENCE [LARGE SCALE GENOMIC DNA]</scope>
    <source>
        <strain evidence="4 5">Zambia</strain>
    </source>
</reference>
<gene>
    <name evidence="4" type="ORF">SMRZ_LOCUS13083</name>
</gene>
<organism evidence="4 5">
    <name type="scientific">Schistosoma margrebowiei</name>
    <dbReference type="NCBI Taxonomy" id="48269"/>
    <lineage>
        <taxon>Eukaryota</taxon>
        <taxon>Metazoa</taxon>
        <taxon>Spiralia</taxon>
        <taxon>Lophotrochozoa</taxon>
        <taxon>Platyhelminthes</taxon>
        <taxon>Trematoda</taxon>
        <taxon>Digenea</taxon>
        <taxon>Strigeidida</taxon>
        <taxon>Schistosomatoidea</taxon>
        <taxon>Schistosomatidae</taxon>
        <taxon>Schistosoma</taxon>
    </lineage>
</organism>
<dbReference type="PANTHER" id="PTHR24161">
    <property type="entry name" value="ANK_REP_REGION DOMAIN-CONTAINING PROTEIN-RELATED"/>
    <property type="match status" value="1"/>
</dbReference>
<dbReference type="SUPFAM" id="SSF48403">
    <property type="entry name" value="Ankyrin repeat"/>
    <property type="match status" value="1"/>
</dbReference>
<evidence type="ECO:0000256" key="3">
    <source>
        <dbReference type="PROSITE-ProRule" id="PRU00023"/>
    </source>
</evidence>
<dbReference type="Proteomes" id="UP000277204">
    <property type="component" value="Unassembled WGS sequence"/>
</dbReference>
<sequence length="77" mass="8424">MHVASKWGNQGVAERLITAGAELDCRTRDGLTPLHCAARSGHDTVVQLLLSAGAHISAKTRVRFKIIFNGVFMQFVF</sequence>
<evidence type="ECO:0000313" key="4">
    <source>
        <dbReference type="EMBL" id="VDP03830.1"/>
    </source>
</evidence>
<name>A0A3P8AIQ8_9TREM</name>
<dbReference type="Pfam" id="PF12796">
    <property type="entry name" value="Ank_2"/>
    <property type="match status" value="1"/>
</dbReference>
<dbReference type="InterPro" id="IPR002110">
    <property type="entry name" value="Ankyrin_rpt"/>
</dbReference>
<dbReference type="AlphaFoldDB" id="A0A3P8AIQ8"/>
<feature type="repeat" description="ANK" evidence="3">
    <location>
        <begin position="1"/>
        <end position="28"/>
    </location>
</feature>
<dbReference type="SMART" id="SM00248">
    <property type="entry name" value="ANK"/>
    <property type="match status" value="2"/>
</dbReference>
<keyword evidence="5" id="KW-1185">Reference proteome</keyword>
<dbReference type="PANTHER" id="PTHR24161:SF97">
    <property type="entry name" value="ANKYRIN 2"/>
    <property type="match status" value="1"/>
</dbReference>
<protein>
    <submittedName>
        <fullName evidence="4">Uncharacterized protein</fullName>
    </submittedName>
</protein>
<dbReference type="PROSITE" id="PS50088">
    <property type="entry name" value="ANK_REPEAT"/>
    <property type="match status" value="2"/>
</dbReference>
<keyword evidence="2 3" id="KW-0040">ANK repeat</keyword>
<dbReference type="InterPro" id="IPR036770">
    <property type="entry name" value="Ankyrin_rpt-contain_sf"/>
</dbReference>